<gene>
    <name evidence="3" type="ORF">SteCoe_36723</name>
</gene>
<dbReference type="SUPFAM" id="SSF54160">
    <property type="entry name" value="Chromo domain-like"/>
    <property type="match status" value="1"/>
</dbReference>
<dbReference type="SUPFAM" id="SSF54236">
    <property type="entry name" value="Ubiquitin-like"/>
    <property type="match status" value="1"/>
</dbReference>
<dbReference type="InterPro" id="IPR016197">
    <property type="entry name" value="Chromo-like_dom_sf"/>
</dbReference>
<dbReference type="PROSITE" id="PS50053">
    <property type="entry name" value="UBIQUITIN_2"/>
    <property type="match status" value="1"/>
</dbReference>
<dbReference type="GO" id="GO:0031593">
    <property type="term" value="F:polyubiquitin modification-dependent protein binding"/>
    <property type="evidence" value="ECO:0007669"/>
    <property type="project" value="TreeGrafter"/>
</dbReference>
<feature type="domain" description="Ubiquitin-like" evidence="2">
    <location>
        <begin position="12"/>
        <end position="80"/>
    </location>
</feature>
<dbReference type="SMART" id="SM00213">
    <property type="entry name" value="UBQ"/>
    <property type="match status" value="1"/>
</dbReference>
<accession>A0A1R2APM0</accession>
<feature type="compositionally biased region" description="Polar residues" evidence="1">
    <location>
        <begin position="202"/>
        <end position="218"/>
    </location>
</feature>
<comment type="caution">
    <text evidence="3">The sequence shown here is derived from an EMBL/GenBank/DDBJ whole genome shotgun (WGS) entry which is preliminary data.</text>
</comment>
<reference evidence="3 4" key="1">
    <citation type="submission" date="2016-11" db="EMBL/GenBank/DDBJ databases">
        <title>The macronuclear genome of Stentor coeruleus: a giant cell with tiny introns.</title>
        <authorList>
            <person name="Slabodnick M."/>
            <person name="Ruby J.G."/>
            <person name="Reiff S.B."/>
            <person name="Swart E.C."/>
            <person name="Gosai S."/>
            <person name="Prabakaran S."/>
            <person name="Witkowska E."/>
            <person name="Larue G.E."/>
            <person name="Fisher S."/>
            <person name="Freeman R.M."/>
            <person name="Gunawardena J."/>
            <person name="Chu W."/>
            <person name="Stover N.A."/>
            <person name="Gregory B.D."/>
            <person name="Nowacki M."/>
            <person name="Derisi J."/>
            <person name="Roy S.W."/>
            <person name="Marshall W.F."/>
            <person name="Sood P."/>
        </authorList>
    </citation>
    <scope>NUCLEOTIDE SEQUENCE [LARGE SCALE GENOMIC DNA]</scope>
    <source>
        <strain evidence="3">WM001</strain>
    </source>
</reference>
<keyword evidence="4" id="KW-1185">Reference proteome</keyword>
<evidence type="ECO:0000313" key="4">
    <source>
        <dbReference type="Proteomes" id="UP000187209"/>
    </source>
</evidence>
<dbReference type="GO" id="GO:0071818">
    <property type="term" value="C:BAT3 complex"/>
    <property type="evidence" value="ECO:0007669"/>
    <property type="project" value="TreeGrafter"/>
</dbReference>
<dbReference type="PANTHER" id="PTHR15204:SF0">
    <property type="entry name" value="LARGE PROLINE-RICH PROTEIN BAG6"/>
    <property type="match status" value="1"/>
</dbReference>
<dbReference type="Pfam" id="PF11717">
    <property type="entry name" value="Tudor-knot"/>
    <property type="match status" value="1"/>
</dbReference>
<evidence type="ECO:0000313" key="3">
    <source>
        <dbReference type="EMBL" id="OMJ66429.1"/>
    </source>
</evidence>
<dbReference type="GO" id="GO:0051787">
    <property type="term" value="F:misfolded protein binding"/>
    <property type="evidence" value="ECO:0007669"/>
    <property type="project" value="TreeGrafter"/>
</dbReference>
<dbReference type="Proteomes" id="UP000187209">
    <property type="component" value="Unassembled WGS sequence"/>
</dbReference>
<evidence type="ECO:0000259" key="2">
    <source>
        <dbReference type="PROSITE" id="PS50053"/>
    </source>
</evidence>
<organism evidence="3 4">
    <name type="scientific">Stentor coeruleus</name>
    <dbReference type="NCBI Taxonomy" id="5963"/>
    <lineage>
        <taxon>Eukaryota</taxon>
        <taxon>Sar</taxon>
        <taxon>Alveolata</taxon>
        <taxon>Ciliophora</taxon>
        <taxon>Postciliodesmatophora</taxon>
        <taxon>Heterotrichea</taxon>
        <taxon>Heterotrichida</taxon>
        <taxon>Stentoridae</taxon>
        <taxon>Stentor</taxon>
    </lineage>
</organism>
<protein>
    <recommendedName>
        <fullName evidence="2">Ubiquitin-like domain-containing protein</fullName>
    </recommendedName>
</protein>
<dbReference type="InterPro" id="IPR000626">
    <property type="entry name" value="Ubiquitin-like_dom"/>
</dbReference>
<dbReference type="InterPro" id="IPR025995">
    <property type="entry name" value="Tudor-knot"/>
</dbReference>
<dbReference type="Gene3D" id="2.30.30.140">
    <property type="match status" value="1"/>
</dbReference>
<dbReference type="AlphaFoldDB" id="A0A1R2APM0"/>
<dbReference type="OrthoDB" id="267397at2759"/>
<feature type="region of interest" description="Disordered" evidence="1">
    <location>
        <begin position="202"/>
        <end position="222"/>
    </location>
</feature>
<sequence length="392" mass="44903">MDPTSNEEISYFNVKIRENSQRQFELRVSSSMLVSELKSSISSICKIPISQQKLISSGKLLKDDFPLSFYKLNDGHVIQLSTFQPELQDPPSLPSNQSHLSQRISQNERLETIKQGLQTVNTLLETLNPHYDDDLIAFDYKLRHLYPGQWVDIQDTVEQWLEAQIVEISENPQSTQVLIHYNGWPSQWDEWIDSSSSRIQPFHSHTNQSVTSPMSSPYPTLPIDIENSRQSEPCDRNIMFKQGLQVMNKMKIMLEKFYNKNIIYQHEKAGEKVHDLRFRLGIGQKDEEKEEEFEERLIESAALDCEERESIDSVDVDIQERSGVGNEIGLLRIQTAPLLDRTGRLMTDFATLIPDPLVPIMPSPAELSQITSANRSDIGIQVFALVASRNNN</sequence>
<evidence type="ECO:0000256" key="1">
    <source>
        <dbReference type="SAM" id="MobiDB-lite"/>
    </source>
</evidence>
<dbReference type="Gene3D" id="3.10.20.90">
    <property type="entry name" value="Phosphatidylinositol 3-kinase Catalytic Subunit, Chain A, domain 1"/>
    <property type="match status" value="1"/>
</dbReference>
<proteinExistence type="predicted"/>
<dbReference type="InterPro" id="IPR029071">
    <property type="entry name" value="Ubiquitin-like_domsf"/>
</dbReference>
<dbReference type="Pfam" id="PF00240">
    <property type="entry name" value="ubiquitin"/>
    <property type="match status" value="1"/>
</dbReference>
<name>A0A1R2APM0_9CILI</name>
<dbReference type="PANTHER" id="PTHR15204">
    <property type="entry name" value="LARGE PROLINE-RICH PROTEIN BAG6"/>
    <property type="match status" value="1"/>
</dbReference>
<dbReference type="CDD" id="cd20104">
    <property type="entry name" value="MBT_PHF20L1-like"/>
    <property type="match status" value="1"/>
</dbReference>
<dbReference type="GO" id="GO:0036503">
    <property type="term" value="P:ERAD pathway"/>
    <property type="evidence" value="ECO:0007669"/>
    <property type="project" value="TreeGrafter"/>
</dbReference>
<dbReference type="EMBL" id="MPUH01001720">
    <property type="protein sequence ID" value="OMJ66429.1"/>
    <property type="molecule type" value="Genomic_DNA"/>
</dbReference>